<organism evidence="1 2">
    <name type="scientific">Pseudoalteromonas luteoviolacea CPMOR-1</name>
    <dbReference type="NCBI Taxonomy" id="1365248"/>
    <lineage>
        <taxon>Bacteria</taxon>
        <taxon>Pseudomonadati</taxon>
        <taxon>Pseudomonadota</taxon>
        <taxon>Gammaproteobacteria</taxon>
        <taxon>Alteromonadales</taxon>
        <taxon>Pseudoalteromonadaceae</taxon>
        <taxon>Pseudoalteromonas</taxon>
    </lineage>
</organism>
<accession>A0A162BPB4</accession>
<dbReference type="PATRIC" id="fig|1365248.3.peg.1469"/>
<dbReference type="RefSeq" id="WP_081220992.1">
    <property type="nucleotide sequence ID" value="NZ_AUYC01000018.1"/>
</dbReference>
<dbReference type="AlphaFoldDB" id="A0A162BPB4"/>
<evidence type="ECO:0000313" key="2">
    <source>
        <dbReference type="Proteomes" id="UP000076486"/>
    </source>
</evidence>
<gene>
    <name evidence="1" type="ORF">N473_01470</name>
</gene>
<dbReference type="Proteomes" id="UP000076486">
    <property type="component" value="Unassembled WGS sequence"/>
</dbReference>
<protein>
    <submittedName>
        <fullName evidence="1">Uncharacterized protein</fullName>
    </submittedName>
</protein>
<reference evidence="1 2" key="1">
    <citation type="submission" date="2013-07" db="EMBL/GenBank/DDBJ databases">
        <title>Comparative Genomic and Metabolomic Analysis of Twelve Strains of Pseudoalteromonas luteoviolacea.</title>
        <authorList>
            <person name="Vynne N.G."/>
            <person name="Mansson M."/>
            <person name="Gram L."/>
        </authorList>
    </citation>
    <scope>NUCLEOTIDE SEQUENCE [LARGE SCALE GENOMIC DNA]</scope>
    <source>
        <strain evidence="1 2">CPMOR-1</strain>
    </source>
</reference>
<comment type="caution">
    <text evidence="1">The sequence shown here is derived from an EMBL/GenBank/DDBJ whole genome shotgun (WGS) entry which is preliminary data.</text>
</comment>
<dbReference type="EMBL" id="AUYC01000018">
    <property type="protein sequence ID" value="KZN65067.1"/>
    <property type="molecule type" value="Genomic_DNA"/>
</dbReference>
<dbReference type="InterPro" id="IPR021686">
    <property type="entry name" value="DUF3268"/>
</dbReference>
<proteinExistence type="predicted"/>
<evidence type="ECO:0000313" key="1">
    <source>
        <dbReference type="EMBL" id="KZN65067.1"/>
    </source>
</evidence>
<sequence>MEGITPICGYCGQFSKKVSGREIYPHRPDLFKKTFYSCQSCDAYVGCHKGTDKPMGRLANAQLRAEKSNAHSAFDKIWRNGHMKRQDAYKWLAKKLGINGRDCHIGMFDVETCKKVVRISLNHLSTLKAGLKHG</sequence>
<dbReference type="Pfam" id="PF11672">
    <property type="entry name" value="DUF3268"/>
    <property type="match status" value="1"/>
</dbReference>
<name>A0A162BPB4_9GAMM</name>